<sequence>MELKIKLPVSLYAKYTTEVLMLLGNHSTSQYLLYEIQNNIAPTRSSCSLHCHIKDLGDFKEQQYKQKHCQCDDCEISFFA</sequence>
<reference evidence="1" key="1">
    <citation type="submission" date="2014-09" db="EMBL/GenBank/DDBJ databases">
        <authorList>
            <person name="Magalhaes I.L.F."/>
            <person name="Oliveira U."/>
            <person name="Santos F.R."/>
            <person name="Vidigal T.H.D.A."/>
            <person name="Brescovit A.D."/>
            <person name="Santos A.J."/>
        </authorList>
    </citation>
    <scope>NUCLEOTIDE SEQUENCE</scope>
    <source>
        <tissue evidence="1">Shoot tissue taken approximately 20 cm above the soil surface</tissue>
    </source>
</reference>
<dbReference type="EMBL" id="GBRH01225916">
    <property type="protein sequence ID" value="JAD71979.1"/>
    <property type="molecule type" value="Transcribed_RNA"/>
</dbReference>
<name>A0A0A9C6N4_ARUDO</name>
<organism evidence="1">
    <name type="scientific">Arundo donax</name>
    <name type="common">Giant reed</name>
    <name type="synonym">Donax arundinaceus</name>
    <dbReference type="NCBI Taxonomy" id="35708"/>
    <lineage>
        <taxon>Eukaryota</taxon>
        <taxon>Viridiplantae</taxon>
        <taxon>Streptophyta</taxon>
        <taxon>Embryophyta</taxon>
        <taxon>Tracheophyta</taxon>
        <taxon>Spermatophyta</taxon>
        <taxon>Magnoliopsida</taxon>
        <taxon>Liliopsida</taxon>
        <taxon>Poales</taxon>
        <taxon>Poaceae</taxon>
        <taxon>PACMAD clade</taxon>
        <taxon>Arundinoideae</taxon>
        <taxon>Arundineae</taxon>
        <taxon>Arundo</taxon>
    </lineage>
</organism>
<evidence type="ECO:0000313" key="1">
    <source>
        <dbReference type="EMBL" id="JAD71979.1"/>
    </source>
</evidence>
<protein>
    <submittedName>
        <fullName evidence="1">Uncharacterized protein</fullName>
    </submittedName>
</protein>
<proteinExistence type="predicted"/>
<reference evidence="1" key="2">
    <citation type="journal article" date="2015" name="Data Brief">
        <title>Shoot transcriptome of the giant reed, Arundo donax.</title>
        <authorList>
            <person name="Barrero R.A."/>
            <person name="Guerrero F.D."/>
            <person name="Moolhuijzen P."/>
            <person name="Goolsby J.A."/>
            <person name="Tidwell J."/>
            <person name="Bellgard S.E."/>
            <person name="Bellgard M.I."/>
        </authorList>
    </citation>
    <scope>NUCLEOTIDE SEQUENCE</scope>
    <source>
        <tissue evidence="1">Shoot tissue taken approximately 20 cm above the soil surface</tissue>
    </source>
</reference>
<accession>A0A0A9C6N4</accession>
<dbReference type="AlphaFoldDB" id="A0A0A9C6N4"/>